<name>A0AAD6USA0_9AGAR</name>
<accession>A0AAD6USA0</accession>
<keyword evidence="2" id="KW-1185">Reference proteome</keyword>
<gene>
    <name evidence="1" type="ORF">GGX14DRAFT_578642</name>
</gene>
<organism evidence="1 2">
    <name type="scientific">Mycena pura</name>
    <dbReference type="NCBI Taxonomy" id="153505"/>
    <lineage>
        <taxon>Eukaryota</taxon>
        <taxon>Fungi</taxon>
        <taxon>Dikarya</taxon>
        <taxon>Basidiomycota</taxon>
        <taxon>Agaricomycotina</taxon>
        <taxon>Agaricomycetes</taxon>
        <taxon>Agaricomycetidae</taxon>
        <taxon>Agaricales</taxon>
        <taxon>Marasmiineae</taxon>
        <taxon>Mycenaceae</taxon>
        <taxon>Mycena</taxon>
    </lineage>
</organism>
<sequence length="159" mass="16989">MNLGDGNGWVNQTILGYPALERAGRDSLEGTTSVSSIPIHLRARNMFGNSMYRQNGDTASSGALFLAVSKEEDATKHHTISPDGYDIGDVVVGSSGSQDVDPLPGRDLLVQRATGKTFFKGVKYTTTARRISGLILPGSEGGPVKLLPRVVRENGQNFL</sequence>
<protein>
    <submittedName>
        <fullName evidence="1">Uncharacterized protein</fullName>
    </submittedName>
</protein>
<dbReference type="EMBL" id="JARJCW010000128">
    <property type="protein sequence ID" value="KAJ7191768.1"/>
    <property type="molecule type" value="Genomic_DNA"/>
</dbReference>
<dbReference type="AlphaFoldDB" id="A0AAD6USA0"/>
<reference evidence="1" key="1">
    <citation type="submission" date="2023-03" db="EMBL/GenBank/DDBJ databases">
        <title>Massive genome expansion in bonnet fungi (Mycena s.s.) driven by repeated elements and novel gene families across ecological guilds.</title>
        <authorList>
            <consortium name="Lawrence Berkeley National Laboratory"/>
            <person name="Harder C.B."/>
            <person name="Miyauchi S."/>
            <person name="Viragh M."/>
            <person name="Kuo A."/>
            <person name="Thoen E."/>
            <person name="Andreopoulos B."/>
            <person name="Lu D."/>
            <person name="Skrede I."/>
            <person name="Drula E."/>
            <person name="Henrissat B."/>
            <person name="Morin E."/>
            <person name="Kohler A."/>
            <person name="Barry K."/>
            <person name="LaButti K."/>
            <person name="Morin E."/>
            <person name="Salamov A."/>
            <person name="Lipzen A."/>
            <person name="Mereny Z."/>
            <person name="Hegedus B."/>
            <person name="Baldrian P."/>
            <person name="Stursova M."/>
            <person name="Weitz H."/>
            <person name="Taylor A."/>
            <person name="Grigoriev I.V."/>
            <person name="Nagy L.G."/>
            <person name="Martin F."/>
            <person name="Kauserud H."/>
        </authorList>
    </citation>
    <scope>NUCLEOTIDE SEQUENCE</scope>
    <source>
        <strain evidence="1">9144</strain>
    </source>
</reference>
<dbReference type="Proteomes" id="UP001219525">
    <property type="component" value="Unassembled WGS sequence"/>
</dbReference>
<evidence type="ECO:0000313" key="1">
    <source>
        <dbReference type="EMBL" id="KAJ7191768.1"/>
    </source>
</evidence>
<proteinExistence type="predicted"/>
<evidence type="ECO:0000313" key="2">
    <source>
        <dbReference type="Proteomes" id="UP001219525"/>
    </source>
</evidence>
<comment type="caution">
    <text evidence="1">The sequence shown here is derived from an EMBL/GenBank/DDBJ whole genome shotgun (WGS) entry which is preliminary data.</text>
</comment>